<organism evidence="7 8">
    <name type="scientific">Luteolibacter rhizosphaerae</name>
    <dbReference type="NCBI Taxonomy" id="2989719"/>
    <lineage>
        <taxon>Bacteria</taxon>
        <taxon>Pseudomonadati</taxon>
        <taxon>Verrucomicrobiota</taxon>
        <taxon>Verrucomicrobiia</taxon>
        <taxon>Verrucomicrobiales</taxon>
        <taxon>Verrucomicrobiaceae</taxon>
        <taxon>Luteolibacter</taxon>
    </lineage>
</organism>
<dbReference type="Gene3D" id="1.20.5.1930">
    <property type="match status" value="1"/>
</dbReference>
<proteinExistence type="predicted"/>
<keyword evidence="2 7" id="KW-0418">Kinase</keyword>
<accession>A0ABT3FZW3</accession>
<dbReference type="PANTHER" id="PTHR24421">
    <property type="entry name" value="NITRATE/NITRITE SENSOR PROTEIN NARX-RELATED"/>
    <property type="match status" value="1"/>
</dbReference>
<feature type="chain" id="PRO_5047097510" evidence="5">
    <location>
        <begin position="20"/>
        <end position="684"/>
    </location>
</feature>
<sequence>MRKLVALLFSLLPASWLSAEEAGWDYRLARQFSGRVGEAEKSLEEIRAALPALPFVPVADQGGTGGFASLHLKAEPDQEAGHSVTIRFATPSPVDLVALVPARRYAVQGLEPQFGMPDSFAVDLLDAEDKPIARIADETNLWADPVRAGHPFIFPVNPPMEAAGLRISARSLKPAPDISDSPEVSNSFVHAWAEAFAFSGDRNLAQGSVVELFGGSPLPAPWQWANEFLVDGLTTLGLPELPAGAHQNVGWMSEPKDTANEGVWIEVDLGQVREFDGLRFFPAKRPMSDLPSGFGFPRRFTVSASSPAATEPGAKTPMEIGNPGHNPVVVSFDRRSGQRVRVEVTQLWKAFENYPAFAALSEVEVLDGEKNIAIGAPVRAAGGMGTVFGSGSQYWSAASLTDGFGPDGKIVSQREWLLALGHRLSLEQRQHALREEIRETVALWRRGGLIVAGIFGGLGLVLLVALPIRYRLREKRQLVEVRERIAGDLHDEVGSNLGSIQMFADLAESHAGPSKELKRIQRIAAETVSAVRDIVWLLRPQGDHRIATVEHLRETCSIMLEPHDWKFTANEAAWQCEMSDDANRHLFLFFREALHNILRHANASQVAIHIECDPAHFRLRVSDDGSGITPEKMARPSTLRALRKRVEALGAGFEVNSEPGKGTVLDLDIPLGGKKTGRLAKPKP</sequence>
<keyword evidence="3" id="KW-0902">Two-component regulatory system</keyword>
<dbReference type="GO" id="GO:0016301">
    <property type="term" value="F:kinase activity"/>
    <property type="evidence" value="ECO:0007669"/>
    <property type="project" value="UniProtKB-KW"/>
</dbReference>
<evidence type="ECO:0000256" key="1">
    <source>
        <dbReference type="ARBA" id="ARBA00022679"/>
    </source>
</evidence>
<dbReference type="CDD" id="cd16917">
    <property type="entry name" value="HATPase_UhpB-NarQ-NarX-like"/>
    <property type="match status" value="1"/>
</dbReference>
<dbReference type="PANTHER" id="PTHR24421:SF61">
    <property type="entry name" value="OXYGEN SENSOR HISTIDINE KINASE NREB"/>
    <property type="match status" value="1"/>
</dbReference>
<evidence type="ECO:0000313" key="7">
    <source>
        <dbReference type="EMBL" id="MCW1913125.1"/>
    </source>
</evidence>
<dbReference type="InterPro" id="IPR011712">
    <property type="entry name" value="Sig_transdc_His_kin_sub3_dim/P"/>
</dbReference>
<keyword evidence="8" id="KW-1185">Reference proteome</keyword>
<dbReference type="Proteomes" id="UP001165653">
    <property type="component" value="Unassembled WGS sequence"/>
</dbReference>
<evidence type="ECO:0000256" key="5">
    <source>
        <dbReference type="SAM" id="SignalP"/>
    </source>
</evidence>
<evidence type="ECO:0000256" key="3">
    <source>
        <dbReference type="ARBA" id="ARBA00023012"/>
    </source>
</evidence>
<dbReference type="Gene3D" id="2.60.120.260">
    <property type="entry name" value="Galactose-binding domain-like"/>
    <property type="match status" value="1"/>
</dbReference>
<dbReference type="EMBL" id="JAPDDR010000003">
    <property type="protein sequence ID" value="MCW1913125.1"/>
    <property type="molecule type" value="Genomic_DNA"/>
</dbReference>
<evidence type="ECO:0000256" key="4">
    <source>
        <dbReference type="SAM" id="Phobius"/>
    </source>
</evidence>
<feature type="signal peptide" evidence="5">
    <location>
        <begin position="1"/>
        <end position="19"/>
    </location>
</feature>
<name>A0ABT3FZW3_9BACT</name>
<keyword evidence="4" id="KW-1133">Transmembrane helix</keyword>
<keyword evidence="4" id="KW-0812">Transmembrane</keyword>
<evidence type="ECO:0000256" key="2">
    <source>
        <dbReference type="ARBA" id="ARBA00022777"/>
    </source>
</evidence>
<feature type="domain" description="Histidine kinase" evidence="6">
    <location>
        <begin position="586"/>
        <end position="673"/>
    </location>
</feature>
<dbReference type="SUPFAM" id="SSF55874">
    <property type="entry name" value="ATPase domain of HSP90 chaperone/DNA topoisomerase II/histidine kinase"/>
    <property type="match status" value="1"/>
</dbReference>
<reference evidence="7" key="1">
    <citation type="submission" date="2022-10" db="EMBL/GenBank/DDBJ databases">
        <title>Luteolibacter sp. GHJ8, whole genome shotgun sequencing project.</title>
        <authorList>
            <person name="Zhao G."/>
            <person name="Shen L."/>
        </authorList>
    </citation>
    <scope>NUCLEOTIDE SEQUENCE</scope>
    <source>
        <strain evidence="7">GHJ8</strain>
    </source>
</reference>
<dbReference type="InterPro" id="IPR050482">
    <property type="entry name" value="Sensor_HK_TwoCompSys"/>
</dbReference>
<protein>
    <submittedName>
        <fullName evidence="7">Histidine kinase</fullName>
    </submittedName>
</protein>
<dbReference type="SUPFAM" id="SSF49785">
    <property type="entry name" value="Galactose-binding domain-like"/>
    <property type="match status" value="1"/>
</dbReference>
<dbReference type="InterPro" id="IPR036890">
    <property type="entry name" value="HATPase_C_sf"/>
</dbReference>
<keyword evidence="5" id="KW-0732">Signal</keyword>
<dbReference type="InterPro" id="IPR008979">
    <property type="entry name" value="Galactose-bd-like_sf"/>
</dbReference>
<dbReference type="Pfam" id="PF07730">
    <property type="entry name" value="HisKA_3"/>
    <property type="match status" value="1"/>
</dbReference>
<evidence type="ECO:0000313" key="8">
    <source>
        <dbReference type="Proteomes" id="UP001165653"/>
    </source>
</evidence>
<dbReference type="Pfam" id="PF02518">
    <property type="entry name" value="HATPase_c"/>
    <property type="match status" value="1"/>
</dbReference>
<evidence type="ECO:0000259" key="6">
    <source>
        <dbReference type="PROSITE" id="PS50109"/>
    </source>
</evidence>
<dbReference type="RefSeq" id="WP_264512261.1">
    <property type="nucleotide sequence ID" value="NZ_JAPDDR010000003.1"/>
</dbReference>
<dbReference type="PROSITE" id="PS50109">
    <property type="entry name" value="HIS_KIN"/>
    <property type="match status" value="1"/>
</dbReference>
<gene>
    <name evidence="7" type="ORF">OJ996_06055</name>
</gene>
<comment type="caution">
    <text evidence="7">The sequence shown here is derived from an EMBL/GenBank/DDBJ whole genome shotgun (WGS) entry which is preliminary data.</text>
</comment>
<keyword evidence="4" id="KW-0472">Membrane</keyword>
<dbReference type="InterPro" id="IPR005467">
    <property type="entry name" value="His_kinase_dom"/>
</dbReference>
<feature type="transmembrane region" description="Helical" evidence="4">
    <location>
        <begin position="447"/>
        <end position="468"/>
    </location>
</feature>
<keyword evidence="1" id="KW-0808">Transferase</keyword>
<dbReference type="InterPro" id="IPR003594">
    <property type="entry name" value="HATPase_dom"/>
</dbReference>
<dbReference type="Gene3D" id="3.30.565.10">
    <property type="entry name" value="Histidine kinase-like ATPase, C-terminal domain"/>
    <property type="match status" value="1"/>
</dbReference>